<dbReference type="AlphaFoldDB" id="A0A5J4RLW5"/>
<sequence length="43" mass="5077">MLDMLKRLSIQTEASQLRKILQDNWKLEPHLPTDTKPLSDIMK</sequence>
<gene>
    <name evidence="1" type="ORF">EZS27_017296</name>
</gene>
<protein>
    <submittedName>
        <fullName evidence="1">Uncharacterized protein</fullName>
    </submittedName>
</protein>
<organism evidence="1">
    <name type="scientific">termite gut metagenome</name>
    <dbReference type="NCBI Taxonomy" id="433724"/>
    <lineage>
        <taxon>unclassified sequences</taxon>
        <taxon>metagenomes</taxon>
        <taxon>organismal metagenomes</taxon>
    </lineage>
</organism>
<name>A0A5J4RLW5_9ZZZZ</name>
<accession>A0A5J4RLW5</accession>
<comment type="caution">
    <text evidence="1">The sequence shown here is derived from an EMBL/GenBank/DDBJ whole genome shotgun (WGS) entry which is preliminary data.</text>
</comment>
<reference evidence="1" key="1">
    <citation type="submission" date="2019-03" db="EMBL/GenBank/DDBJ databases">
        <title>Single cell metagenomics reveals metabolic interactions within the superorganism composed of flagellate Streblomastix strix and complex community of Bacteroidetes bacteria on its surface.</title>
        <authorList>
            <person name="Treitli S.C."/>
            <person name="Kolisko M."/>
            <person name="Husnik F."/>
            <person name="Keeling P."/>
            <person name="Hampl V."/>
        </authorList>
    </citation>
    <scope>NUCLEOTIDE SEQUENCE</scope>
    <source>
        <strain evidence="1">STM</strain>
    </source>
</reference>
<dbReference type="EMBL" id="SNRY01001005">
    <property type="protein sequence ID" value="KAA6334375.1"/>
    <property type="molecule type" value="Genomic_DNA"/>
</dbReference>
<evidence type="ECO:0000313" key="1">
    <source>
        <dbReference type="EMBL" id="KAA6334375.1"/>
    </source>
</evidence>
<proteinExistence type="predicted"/>